<dbReference type="OrthoDB" id="5179582at2"/>
<evidence type="ECO:0000259" key="4">
    <source>
        <dbReference type="PROSITE" id="PS51384"/>
    </source>
</evidence>
<dbReference type="PROSITE" id="PS51384">
    <property type="entry name" value="FAD_FR"/>
    <property type="match status" value="1"/>
</dbReference>
<feature type="domain" description="FAD-binding FR-type" evidence="4">
    <location>
        <begin position="9"/>
        <end position="113"/>
    </location>
</feature>
<dbReference type="GO" id="GO:0016491">
    <property type="term" value="F:oxidoreductase activity"/>
    <property type="evidence" value="ECO:0007669"/>
    <property type="project" value="InterPro"/>
</dbReference>
<evidence type="ECO:0000313" key="5">
    <source>
        <dbReference type="EMBL" id="QCB95207.1"/>
    </source>
</evidence>
<evidence type="ECO:0000256" key="1">
    <source>
        <dbReference type="ARBA" id="ARBA00001974"/>
    </source>
</evidence>
<keyword evidence="6" id="KW-1185">Reference proteome</keyword>
<dbReference type="PANTHER" id="PTHR47354">
    <property type="entry name" value="NADH OXIDOREDUCTASE HCR"/>
    <property type="match status" value="1"/>
</dbReference>
<dbReference type="SUPFAM" id="SSF63380">
    <property type="entry name" value="Riboflavin synthase domain-like"/>
    <property type="match status" value="1"/>
</dbReference>
<evidence type="ECO:0000256" key="3">
    <source>
        <dbReference type="ARBA" id="ARBA00023014"/>
    </source>
</evidence>
<dbReference type="Pfam" id="PF00175">
    <property type="entry name" value="NAD_binding_1"/>
    <property type="match status" value="1"/>
</dbReference>
<dbReference type="Pfam" id="PF00970">
    <property type="entry name" value="FAD_binding_6"/>
    <property type="match status" value="1"/>
</dbReference>
<proteinExistence type="predicted"/>
<keyword evidence="3" id="KW-0411">Iron-sulfur</keyword>
<dbReference type="Gene3D" id="3.40.50.80">
    <property type="entry name" value="Nucleotide-binding domain of ferredoxin-NADP reductase (FNR) module"/>
    <property type="match status" value="1"/>
</dbReference>
<evidence type="ECO:0000256" key="2">
    <source>
        <dbReference type="ARBA" id="ARBA00022714"/>
    </source>
</evidence>
<dbReference type="InterPro" id="IPR017927">
    <property type="entry name" value="FAD-bd_FR_type"/>
</dbReference>
<evidence type="ECO:0000313" key="6">
    <source>
        <dbReference type="Proteomes" id="UP000296469"/>
    </source>
</evidence>
<sequence length="255" mass="26954">MGDRFAVASGWRVATAVDARDASASARTLVLDVPGWGGHRAGQHVDLRLTAADGYTAVRAYSIGGAWDPGRPTHVEVSVQRVAGGEVSPYLVDDFAVGQRIEVRGPVGGWFVWEPGAGGGAPVLLLGGGSGVVPLVAMVRERRRAGDRTPFRLVYSVRMPGDALFLDELTGAGRRDDGVDAHVVWTRGAPPGASDGRPPGRLQLRDLARHGWPPDLRPLVYVCGPTGFVEAVSRMLLVLGHDAAAIRAERFGPST</sequence>
<dbReference type="InterPro" id="IPR017938">
    <property type="entry name" value="Riboflavin_synthase-like_b-brl"/>
</dbReference>
<dbReference type="InterPro" id="IPR008333">
    <property type="entry name" value="Cbr1-like_FAD-bd_dom"/>
</dbReference>
<dbReference type="EMBL" id="CP039291">
    <property type="protein sequence ID" value="QCB95207.1"/>
    <property type="molecule type" value="Genomic_DNA"/>
</dbReference>
<dbReference type="Proteomes" id="UP000296469">
    <property type="component" value="Chromosome"/>
</dbReference>
<dbReference type="AlphaFoldDB" id="A0A4P7SNT6"/>
<name>A0A4P7SNT6_9CELL</name>
<protein>
    <submittedName>
        <fullName evidence="5">Oxidoreductase</fullName>
    </submittedName>
</protein>
<keyword evidence="2" id="KW-0479">Metal-binding</keyword>
<dbReference type="CDD" id="cd06217">
    <property type="entry name" value="FNR_iron_sulfur_binding_3"/>
    <property type="match status" value="1"/>
</dbReference>
<accession>A0A4P7SNT6</accession>
<keyword evidence="2" id="KW-0001">2Fe-2S</keyword>
<reference evidence="5 6" key="1">
    <citation type="submission" date="2019-04" db="EMBL/GenBank/DDBJ databases">
        <title>Isolation and identification of Cellulomonas shaoxiangyii sp. Nov. isolated from feces of the Tibetan antelopes (Pantholops hodgsonii) in the Qinghai-Tibet plateau of China.</title>
        <authorList>
            <person name="Tian Z."/>
        </authorList>
    </citation>
    <scope>NUCLEOTIDE SEQUENCE [LARGE SCALE GENOMIC DNA]</scope>
    <source>
        <strain evidence="5 6">Z28</strain>
    </source>
</reference>
<dbReference type="InterPro" id="IPR050415">
    <property type="entry name" value="MRET"/>
</dbReference>
<dbReference type="PANTHER" id="PTHR47354:SF5">
    <property type="entry name" value="PROTEIN RFBI"/>
    <property type="match status" value="1"/>
</dbReference>
<dbReference type="Gene3D" id="2.40.30.10">
    <property type="entry name" value="Translation factors"/>
    <property type="match status" value="1"/>
</dbReference>
<dbReference type="KEGG" id="celz:E5225_05340"/>
<dbReference type="InterPro" id="IPR039261">
    <property type="entry name" value="FNR_nucleotide-bd"/>
</dbReference>
<keyword evidence="2" id="KW-0408">Iron</keyword>
<gene>
    <name evidence="5" type="ORF">E5225_05340</name>
</gene>
<organism evidence="5 6">
    <name type="scientific">Cellulomonas shaoxiangyii</name>
    <dbReference type="NCBI Taxonomy" id="2566013"/>
    <lineage>
        <taxon>Bacteria</taxon>
        <taxon>Bacillati</taxon>
        <taxon>Actinomycetota</taxon>
        <taxon>Actinomycetes</taxon>
        <taxon>Micrococcales</taxon>
        <taxon>Cellulomonadaceae</taxon>
        <taxon>Cellulomonas</taxon>
    </lineage>
</organism>
<dbReference type="SUPFAM" id="SSF52343">
    <property type="entry name" value="Ferredoxin reductase-like, C-terminal NADP-linked domain"/>
    <property type="match status" value="1"/>
</dbReference>
<dbReference type="PRINTS" id="PR00406">
    <property type="entry name" value="CYTB5RDTASE"/>
</dbReference>
<dbReference type="InterPro" id="IPR001433">
    <property type="entry name" value="OxRdtase_FAD/NAD-bd"/>
</dbReference>
<dbReference type="GO" id="GO:0051537">
    <property type="term" value="F:2 iron, 2 sulfur cluster binding"/>
    <property type="evidence" value="ECO:0007669"/>
    <property type="project" value="UniProtKB-KW"/>
</dbReference>
<comment type="cofactor">
    <cofactor evidence="1">
        <name>FAD</name>
        <dbReference type="ChEBI" id="CHEBI:57692"/>
    </cofactor>
</comment>